<dbReference type="Gene3D" id="3.40.50.10330">
    <property type="entry name" value="Probable inorganic polyphosphate/atp-NAD kinase, domain 1"/>
    <property type="match status" value="1"/>
</dbReference>
<evidence type="ECO:0000313" key="7">
    <source>
        <dbReference type="EMBL" id="VAX33840.1"/>
    </source>
</evidence>
<dbReference type="InterPro" id="IPR002504">
    <property type="entry name" value="NADK"/>
</dbReference>
<evidence type="ECO:0000256" key="3">
    <source>
        <dbReference type="ARBA" id="ARBA00022777"/>
    </source>
</evidence>
<dbReference type="GO" id="GO:0003951">
    <property type="term" value="F:NAD+ kinase activity"/>
    <property type="evidence" value="ECO:0007669"/>
    <property type="project" value="UniProtKB-EC"/>
</dbReference>
<protein>
    <submittedName>
        <fullName evidence="7">NAD kinase</fullName>
        <ecNumber evidence="7">2.7.1.23</ecNumber>
    </submittedName>
</protein>
<dbReference type="EMBL" id="UOGF01000121">
    <property type="protein sequence ID" value="VAX33840.1"/>
    <property type="molecule type" value="Genomic_DNA"/>
</dbReference>
<keyword evidence="4" id="KW-0067">ATP-binding</keyword>
<evidence type="ECO:0000256" key="1">
    <source>
        <dbReference type="ARBA" id="ARBA00022679"/>
    </source>
</evidence>
<dbReference type="InterPro" id="IPR017437">
    <property type="entry name" value="ATP-NAD_kinase_PpnK-typ_C"/>
</dbReference>
<dbReference type="GO" id="GO:0019674">
    <property type="term" value="P:NAD+ metabolic process"/>
    <property type="evidence" value="ECO:0007669"/>
    <property type="project" value="InterPro"/>
</dbReference>
<evidence type="ECO:0000256" key="4">
    <source>
        <dbReference type="ARBA" id="ARBA00022840"/>
    </source>
</evidence>
<organism evidence="7">
    <name type="scientific">hydrothermal vent metagenome</name>
    <dbReference type="NCBI Taxonomy" id="652676"/>
    <lineage>
        <taxon>unclassified sequences</taxon>
        <taxon>metagenomes</taxon>
        <taxon>ecological metagenomes</taxon>
    </lineage>
</organism>
<name>A0A3B1DFX7_9ZZZZ</name>
<keyword evidence="6" id="KW-0520">NAD</keyword>
<sequence length="273" mass="30014">MKQIGIALRPKHPQGKETLDDLSQWLFAQDKTVVLLQRGDQNPPPPLDLLIVLGGDGTFLSAARQVAGRDTPILGVNLGSLGFLTEVTLDELYSNLKRIFEDGFEEDHRQTLCSFVSRENVDYAQPTVLNDVTIHKGSLSKLLQLEITIDSQFVTAIRADGLIISSATGSTAYSLSSGGPIVHPSVDAMLLTPISPHMLTNRPLLVRSDAQVCVTLKSAEEGPIVMFDGQEVFSLQSNDVVQITAAEKRLRMILSPNRSYYEVLRQKLKWGAF</sequence>
<dbReference type="Pfam" id="PF01513">
    <property type="entry name" value="NAD_kinase"/>
    <property type="match status" value="1"/>
</dbReference>
<dbReference type="FunFam" id="2.60.200.30:FF:000009">
    <property type="entry name" value="Poly(P)/ATP NAD kinase"/>
    <property type="match status" value="1"/>
</dbReference>
<reference evidence="7" key="1">
    <citation type="submission" date="2018-06" db="EMBL/GenBank/DDBJ databases">
        <authorList>
            <person name="Zhirakovskaya E."/>
        </authorList>
    </citation>
    <scope>NUCLEOTIDE SEQUENCE</scope>
</reference>
<gene>
    <name evidence="7" type="ORF">MNBD_NITROSPIRAE01-1282</name>
</gene>
<dbReference type="AlphaFoldDB" id="A0A3B1DFX7"/>
<dbReference type="Pfam" id="PF20143">
    <property type="entry name" value="NAD_kinase_C"/>
    <property type="match status" value="1"/>
</dbReference>
<proteinExistence type="inferred from homology"/>
<dbReference type="HAMAP" id="MF_00361">
    <property type="entry name" value="NAD_kinase"/>
    <property type="match status" value="1"/>
</dbReference>
<keyword evidence="5" id="KW-0521">NADP</keyword>
<keyword evidence="3 7" id="KW-0418">Kinase</keyword>
<accession>A0A3B1DFX7</accession>
<dbReference type="PANTHER" id="PTHR20275:SF0">
    <property type="entry name" value="NAD KINASE"/>
    <property type="match status" value="1"/>
</dbReference>
<dbReference type="EC" id="2.7.1.23" evidence="7"/>
<dbReference type="Gene3D" id="2.60.200.30">
    <property type="entry name" value="Probable inorganic polyphosphate/atp-NAD kinase, domain 2"/>
    <property type="match status" value="1"/>
</dbReference>
<dbReference type="SUPFAM" id="SSF111331">
    <property type="entry name" value="NAD kinase/diacylglycerol kinase-like"/>
    <property type="match status" value="1"/>
</dbReference>
<evidence type="ECO:0000256" key="2">
    <source>
        <dbReference type="ARBA" id="ARBA00022741"/>
    </source>
</evidence>
<dbReference type="GO" id="GO:0005524">
    <property type="term" value="F:ATP binding"/>
    <property type="evidence" value="ECO:0007669"/>
    <property type="project" value="UniProtKB-KW"/>
</dbReference>
<keyword evidence="1 7" id="KW-0808">Transferase</keyword>
<dbReference type="InterPro" id="IPR017438">
    <property type="entry name" value="ATP-NAD_kinase_N"/>
</dbReference>
<dbReference type="PANTHER" id="PTHR20275">
    <property type="entry name" value="NAD KINASE"/>
    <property type="match status" value="1"/>
</dbReference>
<dbReference type="GO" id="GO:0006741">
    <property type="term" value="P:NADP+ biosynthetic process"/>
    <property type="evidence" value="ECO:0007669"/>
    <property type="project" value="InterPro"/>
</dbReference>
<dbReference type="InterPro" id="IPR016064">
    <property type="entry name" value="NAD/diacylglycerol_kinase_sf"/>
</dbReference>
<keyword evidence="2" id="KW-0547">Nucleotide-binding</keyword>
<evidence type="ECO:0000256" key="5">
    <source>
        <dbReference type="ARBA" id="ARBA00022857"/>
    </source>
</evidence>
<evidence type="ECO:0000256" key="6">
    <source>
        <dbReference type="ARBA" id="ARBA00023027"/>
    </source>
</evidence>